<reference evidence="2 3" key="1">
    <citation type="submission" date="2024-02" db="EMBL/GenBank/DDBJ databases">
        <authorList>
            <person name="Vignale AGUSTIN F."/>
            <person name="Sosa J E."/>
            <person name="Modenutti C."/>
        </authorList>
    </citation>
    <scope>NUCLEOTIDE SEQUENCE [LARGE SCALE GENOMIC DNA]</scope>
</reference>
<comment type="caution">
    <text evidence="2">The sequence shown here is derived from an EMBL/GenBank/DDBJ whole genome shotgun (WGS) entry which is preliminary data.</text>
</comment>
<protein>
    <submittedName>
        <fullName evidence="2">Uncharacterized protein</fullName>
    </submittedName>
</protein>
<name>A0ABC8RD48_9AQUA</name>
<proteinExistence type="predicted"/>
<dbReference type="AlphaFoldDB" id="A0ABC8RD48"/>
<evidence type="ECO:0000313" key="2">
    <source>
        <dbReference type="EMBL" id="CAK9142874.1"/>
    </source>
</evidence>
<feature type="region of interest" description="Disordered" evidence="1">
    <location>
        <begin position="38"/>
        <end position="81"/>
    </location>
</feature>
<dbReference type="InterPro" id="IPR040052">
    <property type="entry name" value="RBM17"/>
</dbReference>
<accession>A0ABC8RD48</accession>
<keyword evidence="3" id="KW-1185">Reference proteome</keyword>
<sequence length="110" mass="11947">MLGGLYGDLPPPSSADVEKPISNSSAVWSSSAKFAPPTLRKPAFTTPQTVLKSQSNAKTRNYSHPRTVISQPPPLADDHVPTSFDPAFIAVTSTVVKEYDPARPNDYEEY</sequence>
<dbReference type="EMBL" id="CAUOFW020001258">
    <property type="protein sequence ID" value="CAK9142874.1"/>
    <property type="molecule type" value="Genomic_DNA"/>
</dbReference>
<feature type="compositionally biased region" description="Polar residues" evidence="1">
    <location>
        <begin position="45"/>
        <end position="70"/>
    </location>
</feature>
<gene>
    <name evidence="2" type="ORF">ILEXP_LOCUS10568</name>
</gene>
<evidence type="ECO:0000256" key="1">
    <source>
        <dbReference type="SAM" id="MobiDB-lite"/>
    </source>
</evidence>
<organism evidence="2 3">
    <name type="scientific">Ilex paraguariensis</name>
    <name type="common">yerba mate</name>
    <dbReference type="NCBI Taxonomy" id="185542"/>
    <lineage>
        <taxon>Eukaryota</taxon>
        <taxon>Viridiplantae</taxon>
        <taxon>Streptophyta</taxon>
        <taxon>Embryophyta</taxon>
        <taxon>Tracheophyta</taxon>
        <taxon>Spermatophyta</taxon>
        <taxon>Magnoliopsida</taxon>
        <taxon>eudicotyledons</taxon>
        <taxon>Gunneridae</taxon>
        <taxon>Pentapetalae</taxon>
        <taxon>asterids</taxon>
        <taxon>campanulids</taxon>
        <taxon>Aquifoliales</taxon>
        <taxon>Aquifoliaceae</taxon>
        <taxon>Ilex</taxon>
    </lineage>
</organism>
<evidence type="ECO:0000313" key="3">
    <source>
        <dbReference type="Proteomes" id="UP001642360"/>
    </source>
</evidence>
<dbReference type="Proteomes" id="UP001642360">
    <property type="component" value="Unassembled WGS sequence"/>
</dbReference>
<feature type="region of interest" description="Disordered" evidence="1">
    <location>
        <begin position="1"/>
        <end position="22"/>
    </location>
</feature>
<dbReference type="PANTHER" id="PTHR13288:SF8">
    <property type="entry name" value="SPLICING FACTOR 45"/>
    <property type="match status" value="1"/>
</dbReference>
<dbReference type="PANTHER" id="PTHR13288">
    <property type="entry name" value="SPLICING FACTOR 45 SPF45"/>
    <property type="match status" value="1"/>
</dbReference>